<evidence type="ECO:0000313" key="3">
    <source>
        <dbReference type="Proteomes" id="UP000199120"/>
    </source>
</evidence>
<name>A0A1H7RZG3_9BURK</name>
<dbReference type="RefSeq" id="WP_090547418.1">
    <property type="nucleotide sequence ID" value="NZ_FNSR01000002.1"/>
</dbReference>
<dbReference type="EMBL" id="FOAJ01000011">
    <property type="protein sequence ID" value="SEL65721.1"/>
    <property type="molecule type" value="Genomic_DNA"/>
</dbReference>
<reference evidence="3" key="1">
    <citation type="submission" date="2016-10" db="EMBL/GenBank/DDBJ databases">
        <authorList>
            <person name="Varghese N."/>
            <person name="Submissions S."/>
        </authorList>
    </citation>
    <scope>NUCLEOTIDE SEQUENCE [LARGE SCALE GENOMIC DNA]</scope>
    <source>
        <strain evidence="3">LMG 26416</strain>
    </source>
</reference>
<keyword evidence="3" id="KW-1185">Reference proteome</keyword>
<organism evidence="2 3">
    <name type="scientific">Paraburkholderia caballeronis</name>
    <dbReference type="NCBI Taxonomy" id="416943"/>
    <lineage>
        <taxon>Bacteria</taxon>
        <taxon>Pseudomonadati</taxon>
        <taxon>Pseudomonadota</taxon>
        <taxon>Betaproteobacteria</taxon>
        <taxon>Burkholderiales</taxon>
        <taxon>Burkholderiaceae</taxon>
        <taxon>Paraburkholderia</taxon>
    </lineage>
</organism>
<dbReference type="STRING" id="416943.SAMN05445871_3553"/>
<dbReference type="Pfam" id="PF00583">
    <property type="entry name" value="Acetyltransf_1"/>
    <property type="match status" value="1"/>
</dbReference>
<evidence type="ECO:0000313" key="2">
    <source>
        <dbReference type="EMBL" id="SEL65721.1"/>
    </source>
</evidence>
<protein>
    <submittedName>
        <fullName evidence="2">Acetyltransferase (GNAT) family protein</fullName>
    </submittedName>
</protein>
<dbReference type="SUPFAM" id="SSF55729">
    <property type="entry name" value="Acyl-CoA N-acyltransferases (Nat)"/>
    <property type="match status" value="1"/>
</dbReference>
<dbReference type="Proteomes" id="UP000199120">
    <property type="component" value="Unassembled WGS sequence"/>
</dbReference>
<dbReference type="InterPro" id="IPR000182">
    <property type="entry name" value="GNAT_dom"/>
</dbReference>
<dbReference type="GO" id="GO:0016747">
    <property type="term" value="F:acyltransferase activity, transferring groups other than amino-acyl groups"/>
    <property type="evidence" value="ECO:0007669"/>
    <property type="project" value="InterPro"/>
</dbReference>
<sequence length="129" mass="14366">MFFGLFKNKQTAPKPPAFTTHIVWPEPPPFDAYVMTGSVDGRDVALANGFFTKTEFHLIRIDVVAEYRGRGYGSRMIAELLEEARSHKMPLVLVGVAKANADAIRLYQRLGATPRPTTPPSDKEDYVLA</sequence>
<feature type="domain" description="N-acetyltransferase" evidence="1">
    <location>
        <begin position="1"/>
        <end position="129"/>
    </location>
</feature>
<dbReference type="CDD" id="cd04301">
    <property type="entry name" value="NAT_SF"/>
    <property type="match status" value="1"/>
</dbReference>
<accession>A0A1H7RZG3</accession>
<dbReference type="PROSITE" id="PS51186">
    <property type="entry name" value="GNAT"/>
    <property type="match status" value="1"/>
</dbReference>
<evidence type="ECO:0000259" key="1">
    <source>
        <dbReference type="PROSITE" id="PS51186"/>
    </source>
</evidence>
<dbReference type="OrthoDB" id="9789603at2"/>
<keyword evidence="2" id="KW-0808">Transferase</keyword>
<dbReference type="AlphaFoldDB" id="A0A1H7RZG3"/>
<proteinExistence type="predicted"/>
<dbReference type="Gene3D" id="3.40.630.30">
    <property type="match status" value="1"/>
</dbReference>
<dbReference type="InterPro" id="IPR016181">
    <property type="entry name" value="Acyl_CoA_acyltransferase"/>
</dbReference>
<gene>
    <name evidence="2" type="ORF">SAMN05192542_11111</name>
</gene>